<dbReference type="AlphaFoldDB" id="A0A517SI25"/>
<dbReference type="Pfam" id="PF10029">
    <property type="entry name" value="DUF2271"/>
    <property type="match status" value="1"/>
</dbReference>
<dbReference type="KEGG" id="ccos:Pan44_38240"/>
<dbReference type="OrthoDB" id="195316at2"/>
<sequence>MRRIVVVALMAVMAGATLRSSPAEEPKPKADELQMKSDKMELKVEIPQLNVSEYHRPYVAMWIQNEKQEVVTNLAVWYQLKGTTDGAGTKWLPDLRQWWRRSGRNIEFPADGISAPSRPVGEHTVTIDDQKLAKLSPGKYVLLVEAAREVGGRELLEIPFHWPGDKSVTYQVAGKKELGKITLTVKP</sequence>
<proteinExistence type="predicted"/>
<dbReference type="PIRSF" id="PIRSF014995">
    <property type="entry name" value="UCP014995"/>
    <property type="match status" value="1"/>
</dbReference>
<dbReference type="InParanoid" id="A0A517SI25"/>
<dbReference type="EMBL" id="CP036271">
    <property type="protein sequence ID" value="QDT55776.1"/>
    <property type="molecule type" value="Genomic_DNA"/>
</dbReference>
<evidence type="ECO:0000313" key="1">
    <source>
        <dbReference type="EMBL" id="QDT55776.1"/>
    </source>
</evidence>
<keyword evidence="2" id="KW-1185">Reference proteome</keyword>
<dbReference type="InterPro" id="IPR014469">
    <property type="entry name" value="DUF2271"/>
</dbReference>
<organism evidence="1 2">
    <name type="scientific">Caulifigura coniformis</name>
    <dbReference type="NCBI Taxonomy" id="2527983"/>
    <lineage>
        <taxon>Bacteria</taxon>
        <taxon>Pseudomonadati</taxon>
        <taxon>Planctomycetota</taxon>
        <taxon>Planctomycetia</taxon>
        <taxon>Planctomycetales</taxon>
        <taxon>Planctomycetaceae</taxon>
        <taxon>Caulifigura</taxon>
    </lineage>
</organism>
<dbReference type="Proteomes" id="UP000315700">
    <property type="component" value="Chromosome"/>
</dbReference>
<evidence type="ECO:0008006" key="3">
    <source>
        <dbReference type="Google" id="ProtNLM"/>
    </source>
</evidence>
<gene>
    <name evidence="1" type="ORF">Pan44_38240</name>
</gene>
<reference evidence="1 2" key="1">
    <citation type="submission" date="2019-02" db="EMBL/GenBank/DDBJ databases">
        <title>Deep-cultivation of Planctomycetes and their phenomic and genomic characterization uncovers novel biology.</title>
        <authorList>
            <person name="Wiegand S."/>
            <person name="Jogler M."/>
            <person name="Boedeker C."/>
            <person name="Pinto D."/>
            <person name="Vollmers J."/>
            <person name="Rivas-Marin E."/>
            <person name="Kohn T."/>
            <person name="Peeters S.H."/>
            <person name="Heuer A."/>
            <person name="Rast P."/>
            <person name="Oberbeckmann S."/>
            <person name="Bunk B."/>
            <person name="Jeske O."/>
            <person name="Meyerdierks A."/>
            <person name="Storesund J.E."/>
            <person name="Kallscheuer N."/>
            <person name="Luecker S."/>
            <person name="Lage O.M."/>
            <person name="Pohl T."/>
            <person name="Merkel B.J."/>
            <person name="Hornburger P."/>
            <person name="Mueller R.-W."/>
            <person name="Bruemmer F."/>
            <person name="Labrenz M."/>
            <person name="Spormann A.M."/>
            <person name="Op den Camp H."/>
            <person name="Overmann J."/>
            <person name="Amann R."/>
            <person name="Jetten M.S.M."/>
            <person name="Mascher T."/>
            <person name="Medema M.H."/>
            <person name="Devos D.P."/>
            <person name="Kaster A.-K."/>
            <person name="Ovreas L."/>
            <person name="Rohde M."/>
            <person name="Galperin M.Y."/>
            <person name="Jogler C."/>
        </authorList>
    </citation>
    <scope>NUCLEOTIDE SEQUENCE [LARGE SCALE GENOMIC DNA]</scope>
    <source>
        <strain evidence="1 2">Pan44</strain>
    </source>
</reference>
<protein>
    <recommendedName>
        <fullName evidence="3">DUF2271 domain-containing protein</fullName>
    </recommendedName>
</protein>
<dbReference type="RefSeq" id="WP_145032042.1">
    <property type="nucleotide sequence ID" value="NZ_CP036271.1"/>
</dbReference>
<evidence type="ECO:0000313" key="2">
    <source>
        <dbReference type="Proteomes" id="UP000315700"/>
    </source>
</evidence>
<name>A0A517SI25_9PLAN</name>
<accession>A0A517SI25</accession>